<dbReference type="NCBIfam" id="TIGR01953">
    <property type="entry name" value="NusA"/>
    <property type="match status" value="1"/>
</dbReference>
<name>A0A934KHE0_9BACT</name>
<dbReference type="FunFam" id="3.30.300.20:FF:000005">
    <property type="entry name" value="Transcription termination/antitermination protein NusA"/>
    <property type="match status" value="1"/>
</dbReference>
<dbReference type="SUPFAM" id="SSF54814">
    <property type="entry name" value="Prokaryotic type KH domain (KH-domain type II)"/>
    <property type="match status" value="2"/>
</dbReference>
<proteinExistence type="inferred from homology"/>
<comment type="function">
    <text evidence="7">Participates in both transcription termination and antitermination.</text>
</comment>
<dbReference type="PROSITE" id="PS50084">
    <property type="entry name" value="KH_TYPE_1"/>
    <property type="match status" value="1"/>
</dbReference>
<dbReference type="Proteomes" id="UP000620075">
    <property type="component" value="Unassembled WGS sequence"/>
</dbReference>
<dbReference type="Gene3D" id="3.30.1480.10">
    <property type="entry name" value="NusA, N-terminal domain"/>
    <property type="match status" value="1"/>
</dbReference>
<sequence>MSTAPENLLNALEQLSGDVGVPLNELQRTVEGALAMAYQRAFTPEGAVIVRLNPETAELSVSERFVDAAGEVVERELPVADFKRLAAQTARTAVLRKLRDLERDRALSDMSRNRGRLASGFVDRLTGGNVFVDLGKVEGFLPPEEQIPGEQLSVGRPLTVLVLDSLPSPKHAQVLVSRASRMFVARLLEAEVPEIAVGVVEIKSIARDAGLRTKVAVASGEAGIDPVGACVGPKAVRHRSLLQELGGEHVDIVTWHAEPERFVASALRPAAVLEVQLDPDGRTAHVRVAKGELSLAIGKDGQNARLAARLTGWRIDIQA</sequence>
<dbReference type="InterPro" id="IPR030842">
    <property type="entry name" value="TF_NusA_bacterial"/>
</dbReference>
<dbReference type="Gene3D" id="2.40.50.140">
    <property type="entry name" value="Nucleic acid-binding proteins"/>
    <property type="match status" value="1"/>
</dbReference>
<dbReference type="RefSeq" id="WP_338179851.1">
    <property type="nucleotide sequence ID" value="NZ_JAEKNQ010000038.1"/>
</dbReference>
<dbReference type="PANTHER" id="PTHR22648:SF0">
    <property type="entry name" value="TRANSCRIPTION TERMINATION_ANTITERMINATION PROTEIN NUSA"/>
    <property type="match status" value="1"/>
</dbReference>
<keyword evidence="4 7" id="KW-0694">RNA-binding</keyword>
<evidence type="ECO:0000313" key="10">
    <source>
        <dbReference type="Proteomes" id="UP000620075"/>
    </source>
</evidence>
<evidence type="ECO:0000256" key="6">
    <source>
        <dbReference type="ARBA" id="ARBA00023163"/>
    </source>
</evidence>
<gene>
    <name evidence="7 9" type="primary">nusA</name>
    <name evidence="9" type="ORF">JF888_10420</name>
</gene>
<comment type="similarity">
    <text evidence="7">Belongs to the NusA family.</text>
</comment>
<keyword evidence="3 7" id="KW-0889">Transcription antitermination</keyword>
<keyword evidence="1 7" id="KW-0806">Transcription termination</keyword>
<evidence type="ECO:0000256" key="1">
    <source>
        <dbReference type="ARBA" id="ARBA00022472"/>
    </source>
</evidence>
<dbReference type="Gene3D" id="3.30.300.20">
    <property type="match status" value="2"/>
</dbReference>
<dbReference type="GO" id="GO:0005829">
    <property type="term" value="C:cytosol"/>
    <property type="evidence" value="ECO:0007669"/>
    <property type="project" value="TreeGrafter"/>
</dbReference>
<dbReference type="Pfam" id="PF13184">
    <property type="entry name" value="KH_NusA_1st"/>
    <property type="match status" value="1"/>
</dbReference>
<evidence type="ECO:0000256" key="3">
    <source>
        <dbReference type="ARBA" id="ARBA00022814"/>
    </source>
</evidence>
<dbReference type="CDD" id="cd04455">
    <property type="entry name" value="S1_NusA"/>
    <property type="match status" value="1"/>
</dbReference>
<comment type="subcellular location">
    <subcellularLocation>
        <location evidence="7">Cytoplasm</location>
    </subcellularLocation>
</comment>
<dbReference type="CDD" id="cd02134">
    <property type="entry name" value="KH-II_NusA_rpt1"/>
    <property type="match status" value="1"/>
</dbReference>
<dbReference type="InterPro" id="IPR003029">
    <property type="entry name" value="S1_domain"/>
</dbReference>
<evidence type="ECO:0000259" key="8">
    <source>
        <dbReference type="PROSITE" id="PS50126"/>
    </source>
</evidence>
<dbReference type="InterPro" id="IPR025249">
    <property type="entry name" value="TF_NusA_KH_1st"/>
</dbReference>
<accession>A0A934KHE0</accession>
<dbReference type="InterPro" id="IPR012340">
    <property type="entry name" value="NA-bd_OB-fold"/>
</dbReference>
<dbReference type="HAMAP" id="MF_00945_B">
    <property type="entry name" value="NusA_B"/>
    <property type="match status" value="1"/>
</dbReference>
<comment type="caution">
    <text evidence="9">The sequence shown here is derived from an EMBL/GenBank/DDBJ whole genome shotgun (WGS) entry which is preliminary data.</text>
</comment>
<keyword evidence="5 7" id="KW-0805">Transcription regulation</keyword>
<dbReference type="InterPro" id="IPR009019">
    <property type="entry name" value="KH_sf_prok-type"/>
</dbReference>
<comment type="subunit">
    <text evidence="7">Monomer. Binds directly to the core enzyme of the DNA-dependent RNA polymerase and to nascent RNA.</text>
</comment>
<keyword evidence="6 7" id="KW-0804">Transcription</keyword>
<dbReference type="SUPFAM" id="SSF50249">
    <property type="entry name" value="Nucleic acid-binding proteins"/>
    <property type="match status" value="1"/>
</dbReference>
<dbReference type="PROSITE" id="PS50126">
    <property type="entry name" value="S1"/>
    <property type="match status" value="1"/>
</dbReference>
<dbReference type="PANTHER" id="PTHR22648">
    <property type="entry name" value="TRANSCRIPTION TERMINATION FACTOR NUSA"/>
    <property type="match status" value="1"/>
</dbReference>
<dbReference type="GO" id="GO:0006353">
    <property type="term" value="P:DNA-templated transcription termination"/>
    <property type="evidence" value="ECO:0007669"/>
    <property type="project" value="UniProtKB-UniRule"/>
</dbReference>
<evidence type="ECO:0000256" key="7">
    <source>
        <dbReference type="HAMAP-Rule" id="MF_00945"/>
    </source>
</evidence>
<evidence type="ECO:0000313" key="9">
    <source>
        <dbReference type="EMBL" id="MBJ7603587.1"/>
    </source>
</evidence>
<evidence type="ECO:0000256" key="5">
    <source>
        <dbReference type="ARBA" id="ARBA00023015"/>
    </source>
</evidence>
<dbReference type="GO" id="GO:0003700">
    <property type="term" value="F:DNA-binding transcription factor activity"/>
    <property type="evidence" value="ECO:0007669"/>
    <property type="project" value="InterPro"/>
</dbReference>
<evidence type="ECO:0000256" key="4">
    <source>
        <dbReference type="ARBA" id="ARBA00022884"/>
    </source>
</evidence>
<dbReference type="CDD" id="cd22529">
    <property type="entry name" value="KH-II_NusA_rpt2"/>
    <property type="match status" value="1"/>
</dbReference>
<feature type="domain" description="S1 motif" evidence="8">
    <location>
        <begin position="115"/>
        <end position="179"/>
    </location>
</feature>
<dbReference type="AlphaFoldDB" id="A0A934KHE0"/>
<dbReference type="InterPro" id="IPR058582">
    <property type="entry name" value="KH_NusA_2nd"/>
</dbReference>
<dbReference type="InterPro" id="IPR010213">
    <property type="entry name" value="TF_NusA"/>
</dbReference>
<reference evidence="9 10" key="1">
    <citation type="submission" date="2020-10" db="EMBL/GenBank/DDBJ databases">
        <title>Ca. Dormibacterota MAGs.</title>
        <authorList>
            <person name="Montgomery K."/>
        </authorList>
    </citation>
    <scope>NUCLEOTIDE SEQUENCE [LARGE SCALE GENOMIC DNA]</scope>
    <source>
        <strain evidence="9">SC8811_S16_3</strain>
    </source>
</reference>
<dbReference type="InterPro" id="IPR015946">
    <property type="entry name" value="KH_dom-like_a/b"/>
</dbReference>
<dbReference type="InterPro" id="IPR036555">
    <property type="entry name" value="NusA_N_sf"/>
</dbReference>
<evidence type="ECO:0000256" key="2">
    <source>
        <dbReference type="ARBA" id="ARBA00022490"/>
    </source>
</evidence>
<protein>
    <recommendedName>
        <fullName evidence="7">Transcription termination/antitermination protein NusA</fullName>
    </recommendedName>
</protein>
<organism evidence="9 10">
    <name type="scientific">Candidatus Dormiibacter inghamiae</name>
    <dbReference type="NCBI Taxonomy" id="3127013"/>
    <lineage>
        <taxon>Bacteria</taxon>
        <taxon>Bacillati</taxon>
        <taxon>Candidatus Dormiibacterota</taxon>
        <taxon>Candidatus Dormibacteria</taxon>
        <taxon>Candidatus Dormibacterales</taxon>
        <taxon>Candidatus Dormibacteraceae</taxon>
        <taxon>Candidatus Dormiibacter</taxon>
    </lineage>
</organism>
<keyword evidence="2 7" id="KW-0963">Cytoplasm</keyword>
<dbReference type="GO" id="GO:0003723">
    <property type="term" value="F:RNA binding"/>
    <property type="evidence" value="ECO:0007669"/>
    <property type="project" value="UniProtKB-UniRule"/>
</dbReference>
<dbReference type="SUPFAM" id="SSF69705">
    <property type="entry name" value="Transcription factor NusA, N-terminal domain"/>
    <property type="match status" value="1"/>
</dbReference>
<dbReference type="GO" id="GO:0031564">
    <property type="term" value="P:transcription antitermination"/>
    <property type="evidence" value="ECO:0007669"/>
    <property type="project" value="UniProtKB-UniRule"/>
</dbReference>
<dbReference type="SMART" id="SM00316">
    <property type="entry name" value="S1"/>
    <property type="match status" value="1"/>
</dbReference>
<dbReference type="EMBL" id="JAEKNQ010000038">
    <property type="protein sequence ID" value="MBJ7603587.1"/>
    <property type="molecule type" value="Genomic_DNA"/>
</dbReference>
<dbReference type="Pfam" id="PF26594">
    <property type="entry name" value="KH_NusA_2nd"/>
    <property type="match status" value="1"/>
</dbReference>